<feature type="domain" description="Alpha-D-phosphohexomutase alpha/beta/alpha" evidence="13">
    <location>
        <begin position="159"/>
        <end position="256"/>
    </location>
</feature>
<evidence type="ECO:0000313" key="15">
    <source>
        <dbReference type="EMBL" id="PCJ02145.1"/>
    </source>
</evidence>
<dbReference type="GO" id="GO:0005975">
    <property type="term" value="P:carbohydrate metabolic process"/>
    <property type="evidence" value="ECO:0007669"/>
    <property type="project" value="InterPro"/>
</dbReference>
<dbReference type="HAMAP" id="MF_01554_B">
    <property type="entry name" value="GlmM_B"/>
    <property type="match status" value="1"/>
</dbReference>
<dbReference type="GO" id="GO:0009252">
    <property type="term" value="P:peptidoglycan biosynthetic process"/>
    <property type="evidence" value="ECO:0007669"/>
    <property type="project" value="UniProtKB-ARBA"/>
</dbReference>
<dbReference type="Pfam" id="PF02880">
    <property type="entry name" value="PGM_PMM_III"/>
    <property type="match status" value="1"/>
</dbReference>
<dbReference type="PANTHER" id="PTHR42946:SF1">
    <property type="entry name" value="PHOSPHOGLUCOMUTASE (ALPHA-D-GLUCOSE-1,6-BISPHOSPHATE-DEPENDENT)"/>
    <property type="match status" value="1"/>
</dbReference>
<keyword evidence="4 8" id="KW-0460">Magnesium</keyword>
<dbReference type="InterPro" id="IPR005845">
    <property type="entry name" value="A-D-PHexomutase_a/b/a-II"/>
</dbReference>
<evidence type="ECO:0000256" key="1">
    <source>
        <dbReference type="ARBA" id="ARBA00010231"/>
    </source>
</evidence>
<dbReference type="CDD" id="cd05802">
    <property type="entry name" value="GlmM"/>
    <property type="match status" value="1"/>
</dbReference>
<comment type="catalytic activity">
    <reaction evidence="8 10">
        <text>alpha-D-glucosamine 1-phosphate = D-glucosamine 6-phosphate</text>
        <dbReference type="Rhea" id="RHEA:23424"/>
        <dbReference type="ChEBI" id="CHEBI:58516"/>
        <dbReference type="ChEBI" id="CHEBI:58725"/>
        <dbReference type="EC" id="5.4.2.10"/>
    </reaction>
</comment>
<dbReference type="FunFam" id="3.30.310.50:FF:000001">
    <property type="entry name" value="Phosphoglucosamine mutase"/>
    <property type="match status" value="1"/>
</dbReference>
<dbReference type="FunFam" id="3.40.120.10:FF:000002">
    <property type="entry name" value="Phosphoglucosamine mutase"/>
    <property type="match status" value="1"/>
</dbReference>
<feature type="domain" description="Alpha-D-phosphohexomutase alpha/beta/alpha" evidence="12">
    <location>
        <begin position="3"/>
        <end position="137"/>
    </location>
</feature>
<feature type="binding site" description="via phosphate group" evidence="8">
    <location>
        <position position="102"/>
    </location>
    <ligand>
        <name>Mg(2+)</name>
        <dbReference type="ChEBI" id="CHEBI:18420"/>
    </ligand>
</feature>
<dbReference type="PANTHER" id="PTHR42946">
    <property type="entry name" value="PHOSPHOHEXOSE MUTASE"/>
    <property type="match status" value="1"/>
</dbReference>
<sequence length="446" mass="48411">MKRKYFGTDGMRGMANQHPITAEMALKFGMATGQVFATGSHRHRVVIGKDTRISGYMIEYALVAGFTSVGIDVFLLGPMPTPAVAMLTRSLRADIGVMISASHNPYHDNGIKLFGPDGYKLDDQKELLIEKYMDNSDDAVLVKPRKLGRARRINSAHARYIEFAKRTISSKISFKGLKVVVDSANGAAYKVAALALWELGAEVIEIGNKPDGFNINDGCGSTAPELLQKTVLEHKADIGIALDGDADRIIVVDEKGAIVDGDQLMAAIAQNLQSKDKLSKNGIVATVMSNLGLENFIKDIGLDFIRTDVGDRYVLEHMRTHGYNMGGEQSGHIIMSDYNTTGDGLTAAIQIISIMVERDISASTLCQRFEAVPQVLKNIRYDADGADPLTTKVVKQAIEDGKAQLKNSGRVLIRKSGTEPVIRVMAEGTDAKLTEQVVDDIIAAID</sequence>
<comment type="PTM">
    <text evidence="8">Activated by phosphorylation.</text>
</comment>
<dbReference type="InterPro" id="IPR005843">
    <property type="entry name" value="A-D-PHexomutase_C"/>
</dbReference>
<evidence type="ECO:0000259" key="14">
    <source>
        <dbReference type="Pfam" id="PF02880"/>
    </source>
</evidence>
<dbReference type="InterPro" id="IPR016066">
    <property type="entry name" value="A-D-PHexomutase_CS"/>
</dbReference>
<feature type="active site" description="Phosphoserine intermediate" evidence="8">
    <location>
        <position position="102"/>
    </location>
</feature>
<evidence type="ECO:0000256" key="10">
    <source>
        <dbReference type="RuleBase" id="RU004327"/>
    </source>
</evidence>
<keyword evidence="3 8" id="KW-0479">Metal-binding</keyword>
<dbReference type="InterPro" id="IPR050060">
    <property type="entry name" value="Phosphoglucosamine_mutase"/>
</dbReference>
<dbReference type="Gene3D" id="3.30.310.50">
    <property type="entry name" value="Alpha-D-phosphohexomutase, C-terminal domain"/>
    <property type="match status" value="1"/>
</dbReference>
<proteinExistence type="inferred from homology"/>
<keyword evidence="2 8" id="KW-0597">Phosphoprotein</keyword>
<comment type="similarity">
    <text evidence="1 8 9">Belongs to the phosphohexose mutase family.</text>
</comment>
<accession>A0A2A4Z588</accession>
<gene>
    <name evidence="8" type="primary">glmM</name>
    <name evidence="15" type="ORF">COB13_06010</name>
</gene>
<dbReference type="SUPFAM" id="SSF53738">
    <property type="entry name" value="Phosphoglucomutase, first 3 domains"/>
    <property type="match status" value="3"/>
</dbReference>
<dbReference type="GO" id="GO:0008966">
    <property type="term" value="F:phosphoglucosamine mutase activity"/>
    <property type="evidence" value="ECO:0007669"/>
    <property type="project" value="UniProtKB-UniRule"/>
</dbReference>
<evidence type="ECO:0000256" key="4">
    <source>
        <dbReference type="ARBA" id="ARBA00022842"/>
    </source>
</evidence>
<dbReference type="Pfam" id="PF02878">
    <property type="entry name" value="PGM_PMM_I"/>
    <property type="match status" value="1"/>
</dbReference>
<dbReference type="Gene3D" id="3.40.120.10">
    <property type="entry name" value="Alpha-D-Glucose-1,6-Bisphosphate, subunit A, domain 3"/>
    <property type="match status" value="3"/>
</dbReference>
<evidence type="ECO:0000256" key="6">
    <source>
        <dbReference type="ARBA" id="ARBA00066330"/>
    </source>
</evidence>
<feature type="binding site" evidence="8">
    <location>
        <position position="245"/>
    </location>
    <ligand>
        <name>Mg(2+)</name>
        <dbReference type="ChEBI" id="CHEBI:18420"/>
    </ligand>
</feature>
<organism evidence="15">
    <name type="scientific">OCS116 cluster bacterium</name>
    <dbReference type="NCBI Taxonomy" id="2030921"/>
    <lineage>
        <taxon>Bacteria</taxon>
        <taxon>Pseudomonadati</taxon>
        <taxon>Pseudomonadota</taxon>
        <taxon>Alphaproteobacteria</taxon>
        <taxon>OCS116 cluster</taxon>
    </lineage>
</organism>
<feature type="domain" description="Alpha-D-phosphohexomutase C-terminal" evidence="11">
    <location>
        <begin position="386"/>
        <end position="443"/>
    </location>
</feature>
<name>A0A2A4Z588_9PROT</name>
<feature type="modified residue" description="Phosphoserine" evidence="8">
    <location>
        <position position="102"/>
    </location>
</feature>
<evidence type="ECO:0000256" key="3">
    <source>
        <dbReference type="ARBA" id="ARBA00022723"/>
    </source>
</evidence>
<dbReference type="PRINTS" id="PR00509">
    <property type="entry name" value="PGMPMM"/>
</dbReference>
<dbReference type="InterPro" id="IPR006352">
    <property type="entry name" value="GlmM_bact"/>
</dbReference>
<dbReference type="InterPro" id="IPR005846">
    <property type="entry name" value="A-D-PHexomutase_a/b/a-III"/>
</dbReference>
<reference evidence="15" key="2">
    <citation type="journal article" date="2018" name="ISME J.">
        <title>A dynamic microbial community with high functional redundancy inhabits the cold, oxic subseafloor aquifer.</title>
        <authorList>
            <person name="Tully B.J."/>
            <person name="Wheat C.G."/>
            <person name="Glazer B.T."/>
            <person name="Huber J.A."/>
        </authorList>
    </citation>
    <scope>NUCLEOTIDE SEQUENCE</scope>
    <source>
        <strain evidence="15">NORP83</strain>
    </source>
</reference>
<dbReference type="NCBIfam" id="TIGR01455">
    <property type="entry name" value="glmM"/>
    <property type="match status" value="1"/>
</dbReference>
<feature type="binding site" evidence="8">
    <location>
        <position position="243"/>
    </location>
    <ligand>
        <name>Mg(2+)</name>
        <dbReference type="ChEBI" id="CHEBI:18420"/>
    </ligand>
</feature>
<feature type="binding site" evidence="8">
    <location>
        <position position="247"/>
    </location>
    <ligand>
        <name>Mg(2+)</name>
        <dbReference type="ChEBI" id="CHEBI:18420"/>
    </ligand>
</feature>
<evidence type="ECO:0000256" key="7">
    <source>
        <dbReference type="ARBA" id="ARBA00068193"/>
    </source>
</evidence>
<dbReference type="AlphaFoldDB" id="A0A2A4Z588"/>
<protein>
    <recommendedName>
        <fullName evidence="7 8">Phosphoglucosamine mutase</fullName>
        <ecNumber evidence="6 8">5.4.2.10</ecNumber>
    </recommendedName>
</protein>
<dbReference type="InterPro" id="IPR005841">
    <property type="entry name" value="Alpha-D-phosphohexomutase_SF"/>
</dbReference>
<dbReference type="GO" id="GO:0006048">
    <property type="term" value="P:UDP-N-acetylglucosamine biosynthetic process"/>
    <property type="evidence" value="ECO:0007669"/>
    <property type="project" value="TreeGrafter"/>
</dbReference>
<comment type="function">
    <text evidence="8 10">Catalyzes the conversion of glucosamine-6-phosphate to glucosamine-1-phosphate.</text>
</comment>
<reference key="1">
    <citation type="submission" date="2017-08" db="EMBL/GenBank/DDBJ databases">
        <title>A dynamic microbial community with high functional redundancy inhabits the cold, oxic subseafloor aquifer.</title>
        <authorList>
            <person name="Tully B.J."/>
            <person name="Wheat C.G."/>
            <person name="Glazer B.T."/>
            <person name="Huber J.A."/>
        </authorList>
    </citation>
    <scope>NUCLEOTIDE SEQUENCE [LARGE SCALE GENOMIC DNA]</scope>
</reference>
<evidence type="ECO:0000256" key="2">
    <source>
        <dbReference type="ARBA" id="ARBA00022553"/>
    </source>
</evidence>
<dbReference type="PROSITE" id="PS00710">
    <property type="entry name" value="PGM_PMM"/>
    <property type="match status" value="1"/>
</dbReference>
<evidence type="ECO:0000259" key="12">
    <source>
        <dbReference type="Pfam" id="PF02878"/>
    </source>
</evidence>
<dbReference type="SUPFAM" id="SSF55957">
    <property type="entry name" value="Phosphoglucomutase, C-terminal domain"/>
    <property type="match status" value="1"/>
</dbReference>
<dbReference type="GO" id="GO:0004615">
    <property type="term" value="F:phosphomannomutase activity"/>
    <property type="evidence" value="ECO:0007669"/>
    <property type="project" value="TreeGrafter"/>
</dbReference>
<dbReference type="EC" id="5.4.2.10" evidence="6 8"/>
<dbReference type="GO" id="GO:0000287">
    <property type="term" value="F:magnesium ion binding"/>
    <property type="evidence" value="ECO:0007669"/>
    <property type="project" value="UniProtKB-UniRule"/>
</dbReference>
<evidence type="ECO:0000256" key="9">
    <source>
        <dbReference type="RuleBase" id="RU004326"/>
    </source>
</evidence>
<dbReference type="NCBIfam" id="NF008139">
    <property type="entry name" value="PRK10887.1"/>
    <property type="match status" value="1"/>
</dbReference>
<evidence type="ECO:0000256" key="8">
    <source>
        <dbReference type="HAMAP-Rule" id="MF_01554"/>
    </source>
</evidence>
<comment type="cofactor">
    <cofactor evidence="8">
        <name>Mg(2+)</name>
        <dbReference type="ChEBI" id="CHEBI:18420"/>
    </cofactor>
    <text evidence="8">Binds 1 Mg(2+) ion per subunit.</text>
</comment>
<evidence type="ECO:0000259" key="11">
    <source>
        <dbReference type="Pfam" id="PF00408"/>
    </source>
</evidence>
<dbReference type="Pfam" id="PF00408">
    <property type="entry name" value="PGM_PMM_IV"/>
    <property type="match status" value="1"/>
</dbReference>
<dbReference type="InterPro" id="IPR005844">
    <property type="entry name" value="A-D-PHexomutase_a/b/a-I"/>
</dbReference>
<dbReference type="InterPro" id="IPR016055">
    <property type="entry name" value="A-D-PHexomutase_a/b/a-I/II/III"/>
</dbReference>
<dbReference type="GO" id="GO:0005829">
    <property type="term" value="C:cytosol"/>
    <property type="evidence" value="ECO:0007669"/>
    <property type="project" value="TreeGrafter"/>
</dbReference>
<keyword evidence="5 8" id="KW-0413">Isomerase</keyword>
<dbReference type="Pfam" id="PF02879">
    <property type="entry name" value="PGM_PMM_II"/>
    <property type="match status" value="1"/>
</dbReference>
<comment type="caution">
    <text evidence="15">The sequence shown here is derived from an EMBL/GenBank/DDBJ whole genome shotgun (WGS) entry which is preliminary data.</text>
</comment>
<dbReference type="FunFam" id="3.40.120.10:FF:000001">
    <property type="entry name" value="Phosphoglucosamine mutase"/>
    <property type="match status" value="1"/>
</dbReference>
<feature type="domain" description="Alpha-D-phosphohexomutase alpha/beta/alpha" evidence="14">
    <location>
        <begin position="260"/>
        <end position="369"/>
    </location>
</feature>
<evidence type="ECO:0000256" key="5">
    <source>
        <dbReference type="ARBA" id="ARBA00023235"/>
    </source>
</evidence>
<dbReference type="EMBL" id="NVUS01000005">
    <property type="protein sequence ID" value="PCJ02145.1"/>
    <property type="molecule type" value="Genomic_DNA"/>
</dbReference>
<evidence type="ECO:0000259" key="13">
    <source>
        <dbReference type="Pfam" id="PF02879"/>
    </source>
</evidence>
<dbReference type="InterPro" id="IPR036900">
    <property type="entry name" value="A-D-PHexomutase_C_sf"/>
</dbReference>